<dbReference type="Gene3D" id="2.60.120.1440">
    <property type="match status" value="1"/>
</dbReference>
<keyword evidence="1" id="KW-0472">Membrane</keyword>
<proteinExistence type="predicted"/>
<dbReference type="Proteomes" id="UP001497602">
    <property type="component" value="Unassembled WGS sequence"/>
</dbReference>
<sequence>MAKKTYNTIEDFLNDASFKNWATNGQLSDVSFWDFWLKNNPAKKQLAYEARDIVLGIGFKKTPVSEEKINREWNKLESKLKTIQNLEEEKKSNKVSFFKKTRVKFAIAAGILLAISFSVYTYLTPSLITHKTGYGEVLELKLKDGTSVTLNANSKISYYKNEVRKVWLEGEAYFKVHKKKTTNAKFWVNTNDLVVEVYGTEFNVNTTPLKTNVYLEEGDIWLNLNNGTSKKMVPGNYIEYSSKKNKIIVEKTIVSKEDKTSWKSGKLIFKNNTLEEVLNKITKTYGVKFTYNSEDTKEIVITGTVPTSNLNICLKAVKKSANITIKKENAKLVVYKND</sequence>
<evidence type="ECO:0000259" key="3">
    <source>
        <dbReference type="Pfam" id="PF16344"/>
    </source>
</evidence>
<dbReference type="PANTHER" id="PTHR30273">
    <property type="entry name" value="PERIPLASMIC SIGNAL SENSOR AND SIGMA FACTOR ACTIVATOR FECR-RELATED"/>
    <property type="match status" value="1"/>
</dbReference>
<dbReference type="InterPro" id="IPR006860">
    <property type="entry name" value="FecR"/>
</dbReference>
<evidence type="ECO:0000256" key="1">
    <source>
        <dbReference type="SAM" id="Phobius"/>
    </source>
</evidence>
<evidence type="ECO:0000313" key="5">
    <source>
        <dbReference type="Proteomes" id="UP001497602"/>
    </source>
</evidence>
<keyword evidence="5" id="KW-1185">Reference proteome</keyword>
<dbReference type="InterPro" id="IPR012373">
    <property type="entry name" value="Ferrdict_sens_TM"/>
</dbReference>
<dbReference type="EMBL" id="CAXJRC010000044">
    <property type="protein sequence ID" value="CAL2108359.1"/>
    <property type="molecule type" value="Genomic_DNA"/>
</dbReference>
<comment type="caution">
    <text evidence="4">The sequence shown here is derived from an EMBL/GenBank/DDBJ whole genome shotgun (WGS) entry which is preliminary data.</text>
</comment>
<keyword evidence="1" id="KW-1133">Transmembrane helix</keyword>
<feature type="domain" description="Protein FecR C-terminal" evidence="3">
    <location>
        <begin position="266"/>
        <end position="333"/>
    </location>
</feature>
<dbReference type="Gene3D" id="3.55.50.30">
    <property type="match status" value="1"/>
</dbReference>
<dbReference type="PANTHER" id="PTHR30273:SF2">
    <property type="entry name" value="PROTEIN FECR"/>
    <property type="match status" value="1"/>
</dbReference>
<feature type="transmembrane region" description="Helical" evidence="1">
    <location>
        <begin position="103"/>
        <end position="123"/>
    </location>
</feature>
<keyword evidence="1 4" id="KW-0812">Transmembrane</keyword>
<accession>A0ABP1FDD1</accession>
<feature type="domain" description="FecR protein" evidence="2">
    <location>
        <begin position="129"/>
        <end position="220"/>
    </location>
</feature>
<evidence type="ECO:0000313" key="4">
    <source>
        <dbReference type="EMBL" id="CAL2108359.1"/>
    </source>
</evidence>
<dbReference type="InterPro" id="IPR032508">
    <property type="entry name" value="FecR_C"/>
</dbReference>
<organism evidence="4 5">
    <name type="scientific">Tenacibaculum vairaonense</name>
    <dbReference type="NCBI Taxonomy" id="3137860"/>
    <lineage>
        <taxon>Bacteria</taxon>
        <taxon>Pseudomonadati</taxon>
        <taxon>Bacteroidota</taxon>
        <taxon>Flavobacteriia</taxon>
        <taxon>Flavobacteriales</taxon>
        <taxon>Flavobacteriaceae</taxon>
        <taxon>Tenacibaculum</taxon>
    </lineage>
</organism>
<name>A0ABP1FDD1_9FLAO</name>
<protein>
    <submittedName>
        <fullName evidence="4">Transmembrane sensor</fullName>
    </submittedName>
</protein>
<dbReference type="RefSeq" id="WP_348706683.1">
    <property type="nucleotide sequence ID" value="NZ_CAXIYA010000038.1"/>
</dbReference>
<dbReference type="Pfam" id="PF16344">
    <property type="entry name" value="FecR_C"/>
    <property type="match status" value="1"/>
</dbReference>
<reference evidence="4 5" key="1">
    <citation type="submission" date="2024-05" db="EMBL/GenBank/DDBJ databases">
        <authorList>
            <person name="Duchaud E."/>
        </authorList>
    </citation>
    <scope>NUCLEOTIDE SEQUENCE [LARGE SCALE GENOMIC DNA]</scope>
    <source>
        <strain evidence="4">Ena-SAMPLE-TAB-13-05-2024-13:56:06:370-140305</strain>
    </source>
</reference>
<evidence type="ECO:0000259" key="2">
    <source>
        <dbReference type="Pfam" id="PF04773"/>
    </source>
</evidence>
<dbReference type="PIRSF" id="PIRSF018266">
    <property type="entry name" value="FecR"/>
    <property type="match status" value="1"/>
</dbReference>
<gene>
    <name evidence="4" type="ORF">T190115A13A_70132</name>
</gene>
<dbReference type="Pfam" id="PF04773">
    <property type="entry name" value="FecR"/>
    <property type="match status" value="1"/>
</dbReference>